<dbReference type="AlphaFoldDB" id="A0AAQ3QEJ1"/>
<organism evidence="5 6">
    <name type="scientific">Canna indica</name>
    <name type="common">Indian-shot</name>
    <dbReference type="NCBI Taxonomy" id="4628"/>
    <lineage>
        <taxon>Eukaryota</taxon>
        <taxon>Viridiplantae</taxon>
        <taxon>Streptophyta</taxon>
        <taxon>Embryophyta</taxon>
        <taxon>Tracheophyta</taxon>
        <taxon>Spermatophyta</taxon>
        <taxon>Magnoliopsida</taxon>
        <taxon>Liliopsida</taxon>
        <taxon>Zingiberales</taxon>
        <taxon>Cannaceae</taxon>
        <taxon>Canna</taxon>
    </lineage>
</organism>
<dbReference type="EMBL" id="CP136895">
    <property type="protein sequence ID" value="WOL09891.1"/>
    <property type="molecule type" value="Genomic_DNA"/>
</dbReference>
<protein>
    <recommendedName>
        <fullName evidence="4">WRC domain-containing protein</fullName>
    </recommendedName>
</protein>
<accession>A0AAQ3QEJ1</accession>
<evidence type="ECO:0000256" key="3">
    <source>
        <dbReference type="SAM" id="MobiDB-lite"/>
    </source>
</evidence>
<sequence length="301" mass="32604">MRIRKCAARKLGPSLPPDCSALPAGVLPSQLPPSRKPEDSASAAAASTSGLICELNRSPWDDPTCLELLTSFHQEEEEEEDGGILGNSVKTEAEEARGILGSPIKYDSASISSFVDGRPSAKYTARPRKKKKKKDSITKTNGAAAQMETSSSCKKTDGKGWHCKRPAQLPHTLCHYHLAQLRSYSNNLSHAKIARPSKEGHVGGVSRKKKTGAAGAVSDFYYYYSGFGPWRGKRRSRGGDNGDLCSPRTAGSEDGTGDDDAPVAGEDEADSEDGNDSGEDDKMYRKRRRKRMKARSLKSLL</sequence>
<dbReference type="PROSITE" id="PS51667">
    <property type="entry name" value="WRC"/>
    <property type="match status" value="1"/>
</dbReference>
<proteinExistence type="predicted"/>
<dbReference type="InterPro" id="IPR014977">
    <property type="entry name" value="WRC_dom"/>
</dbReference>
<gene>
    <name evidence="5" type="ORF">Cni_G18644</name>
</gene>
<comment type="caution">
    <text evidence="2">Lacks conserved residue(s) required for the propagation of feature annotation.</text>
</comment>
<keyword evidence="1" id="KW-0539">Nucleus</keyword>
<dbReference type="Pfam" id="PF08879">
    <property type="entry name" value="WRC"/>
    <property type="match status" value="1"/>
</dbReference>
<feature type="region of interest" description="Disordered" evidence="3">
    <location>
        <begin position="117"/>
        <end position="143"/>
    </location>
</feature>
<keyword evidence="6" id="KW-1185">Reference proteome</keyword>
<feature type="compositionally biased region" description="Basic residues" evidence="3">
    <location>
        <begin position="284"/>
        <end position="301"/>
    </location>
</feature>
<feature type="compositionally biased region" description="Basic residues" evidence="3">
    <location>
        <begin position="125"/>
        <end position="134"/>
    </location>
</feature>
<dbReference type="PANTHER" id="PTHR34680">
    <property type="entry name" value="EXPRESSED PROTEIN"/>
    <property type="match status" value="1"/>
</dbReference>
<feature type="compositionally biased region" description="Acidic residues" evidence="3">
    <location>
        <begin position="255"/>
        <end position="279"/>
    </location>
</feature>
<evidence type="ECO:0000313" key="6">
    <source>
        <dbReference type="Proteomes" id="UP001327560"/>
    </source>
</evidence>
<feature type="region of interest" description="Disordered" evidence="3">
    <location>
        <begin position="233"/>
        <end position="301"/>
    </location>
</feature>
<name>A0AAQ3QEJ1_9LILI</name>
<evidence type="ECO:0000256" key="1">
    <source>
        <dbReference type="ARBA" id="ARBA00023242"/>
    </source>
</evidence>
<feature type="domain" description="WRC" evidence="4">
    <location>
        <begin position="147"/>
        <end position="191"/>
    </location>
</feature>
<evidence type="ECO:0000313" key="5">
    <source>
        <dbReference type="EMBL" id="WOL09891.1"/>
    </source>
</evidence>
<feature type="region of interest" description="Disordered" evidence="3">
    <location>
        <begin position="1"/>
        <end position="48"/>
    </location>
</feature>
<dbReference type="PANTHER" id="PTHR34680:SF3">
    <property type="entry name" value="EXPRESSED PROTEIN"/>
    <property type="match status" value="1"/>
</dbReference>
<reference evidence="5 6" key="1">
    <citation type="submission" date="2023-10" db="EMBL/GenBank/DDBJ databases">
        <title>Chromosome-scale genome assembly provides insights into flower coloration mechanisms of Canna indica.</title>
        <authorList>
            <person name="Li C."/>
        </authorList>
    </citation>
    <scope>NUCLEOTIDE SEQUENCE [LARGE SCALE GENOMIC DNA]</scope>
    <source>
        <tissue evidence="5">Flower</tissue>
    </source>
</reference>
<evidence type="ECO:0000256" key="2">
    <source>
        <dbReference type="PROSITE-ProRule" id="PRU01002"/>
    </source>
</evidence>
<evidence type="ECO:0000259" key="4">
    <source>
        <dbReference type="PROSITE" id="PS51667"/>
    </source>
</evidence>
<dbReference type="Proteomes" id="UP001327560">
    <property type="component" value="Chromosome 6"/>
</dbReference>